<evidence type="ECO:0000256" key="3">
    <source>
        <dbReference type="ARBA" id="ARBA00022840"/>
    </source>
</evidence>
<dbReference type="InterPro" id="IPR043129">
    <property type="entry name" value="ATPase_NBD"/>
</dbReference>
<comment type="caution">
    <text evidence="5">The sequence shown here is derived from an EMBL/GenBank/DDBJ whole genome shotgun (WGS) entry which is preliminary data.</text>
</comment>
<keyword evidence="3" id="KW-0067">ATP-binding</keyword>
<sequence length="279" mass="31155">MKRLFVSPSGGAAWQRFRIWEAAAAVFTELRSRAEAHTGRSRVYHTVLTVPYYFGDGEVIFAATLAGLRTVRVVDEPTAAAVAHGLHRWRLRGRGNVLVLHVGGGTSAAAVLTYRDGGFEGVGSAHNLRLGGDDFSRRITDHLVQLIKDRHGVDATSKDNVSLLTKIKMESERAKKELSDQHCAHVNVGIPNNAGPVMFFSEMLTRAKFEELNRDLFVRVMALVDRAMRESRLKNQSRHLVDEVVLVDRWEHEDSKDPAARQELLWRERTDEHNGAGAA</sequence>
<dbReference type="Pfam" id="PF00012">
    <property type="entry name" value="HSP70"/>
    <property type="match status" value="1"/>
</dbReference>
<keyword evidence="6" id="KW-1185">Reference proteome</keyword>
<gene>
    <name evidence="5" type="ORF">EJB05_02308</name>
</gene>
<name>A0A5J9WS37_9POAL</name>
<dbReference type="GO" id="GO:0140662">
    <property type="term" value="F:ATP-dependent protein folding chaperone"/>
    <property type="evidence" value="ECO:0007669"/>
    <property type="project" value="InterPro"/>
</dbReference>
<dbReference type="OrthoDB" id="434160at2759"/>
<dbReference type="PANTHER" id="PTHR19375">
    <property type="entry name" value="HEAT SHOCK PROTEIN 70KDA"/>
    <property type="match status" value="1"/>
</dbReference>
<reference evidence="5 6" key="1">
    <citation type="journal article" date="2019" name="Sci. Rep.">
        <title>A high-quality genome of Eragrostis curvula grass provides insights into Poaceae evolution and supports new strategies to enhance forage quality.</title>
        <authorList>
            <person name="Carballo J."/>
            <person name="Santos B.A.C.M."/>
            <person name="Zappacosta D."/>
            <person name="Garbus I."/>
            <person name="Selva J.P."/>
            <person name="Gallo C.A."/>
            <person name="Diaz A."/>
            <person name="Albertini E."/>
            <person name="Caccamo M."/>
            <person name="Echenique V."/>
        </authorList>
    </citation>
    <scope>NUCLEOTIDE SEQUENCE [LARGE SCALE GENOMIC DNA]</scope>
    <source>
        <strain evidence="6">cv. Victoria</strain>
        <tissue evidence="5">Leaf</tissue>
    </source>
</reference>
<dbReference type="EMBL" id="RWGY01000002">
    <property type="protein sequence ID" value="TVU50911.1"/>
    <property type="molecule type" value="Genomic_DNA"/>
</dbReference>
<dbReference type="Gene3D" id="3.30.420.40">
    <property type="match status" value="2"/>
</dbReference>
<dbReference type="Gramene" id="TVU50911">
    <property type="protein sequence ID" value="TVU50911"/>
    <property type="gene ID" value="EJB05_02308"/>
</dbReference>
<organism evidence="5 6">
    <name type="scientific">Eragrostis curvula</name>
    <name type="common">weeping love grass</name>
    <dbReference type="NCBI Taxonomy" id="38414"/>
    <lineage>
        <taxon>Eukaryota</taxon>
        <taxon>Viridiplantae</taxon>
        <taxon>Streptophyta</taxon>
        <taxon>Embryophyta</taxon>
        <taxon>Tracheophyta</taxon>
        <taxon>Spermatophyta</taxon>
        <taxon>Magnoliopsida</taxon>
        <taxon>Liliopsida</taxon>
        <taxon>Poales</taxon>
        <taxon>Poaceae</taxon>
        <taxon>PACMAD clade</taxon>
        <taxon>Chloridoideae</taxon>
        <taxon>Eragrostideae</taxon>
        <taxon>Eragrostidinae</taxon>
        <taxon>Eragrostis</taxon>
    </lineage>
</organism>
<dbReference type="AlphaFoldDB" id="A0A5J9WS37"/>
<dbReference type="InterPro" id="IPR013126">
    <property type="entry name" value="Hsp_70_fam"/>
</dbReference>
<keyword evidence="2" id="KW-0547">Nucleotide-binding</keyword>
<evidence type="ECO:0000256" key="2">
    <source>
        <dbReference type="ARBA" id="ARBA00022741"/>
    </source>
</evidence>
<dbReference type="Proteomes" id="UP000324897">
    <property type="component" value="Chromosome 6"/>
</dbReference>
<feature type="non-terminal residue" evidence="5">
    <location>
        <position position="1"/>
    </location>
</feature>
<dbReference type="SUPFAM" id="SSF53067">
    <property type="entry name" value="Actin-like ATPase domain"/>
    <property type="match status" value="2"/>
</dbReference>
<feature type="region of interest" description="Disordered" evidence="4">
    <location>
        <begin position="254"/>
        <end position="279"/>
    </location>
</feature>
<comment type="similarity">
    <text evidence="1">Belongs to the heat shock protein 70 family.</text>
</comment>
<protein>
    <submittedName>
        <fullName evidence="5">Uncharacterized protein</fullName>
    </submittedName>
</protein>
<evidence type="ECO:0000256" key="1">
    <source>
        <dbReference type="ARBA" id="ARBA00007381"/>
    </source>
</evidence>
<evidence type="ECO:0000313" key="6">
    <source>
        <dbReference type="Proteomes" id="UP000324897"/>
    </source>
</evidence>
<dbReference type="Gene3D" id="3.90.640.10">
    <property type="entry name" value="Actin, Chain A, domain 4"/>
    <property type="match status" value="1"/>
</dbReference>
<evidence type="ECO:0000313" key="5">
    <source>
        <dbReference type="EMBL" id="TVU50911.1"/>
    </source>
</evidence>
<accession>A0A5J9WS37</accession>
<dbReference type="FunFam" id="3.90.640.10:FF:000003">
    <property type="entry name" value="Molecular chaperone DnaK"/>
    <property type="match status" value="1"/>
</dbReference>
<dbReference type="FunFam" id="3.30.420.40:FF:000028">
    <property type="entry name" value="heat shock 70 kDa protein-like"/>
    <property type="match status" value="1"/>
</dbReference>
<proteinExistence type="inferred from homology"/>
<evidence type="ECO:0000256" key="4">
    <source>
        <dbReference type="SAM" id="MobiDB-lite"/>
    </source>
</evidence>
<dbReference type="GO" id="GO:0005524">
    <property type="term" value="F:ATP binding"/>
    <property type="evidence" value="ECO:0007669"/>
    <property type="project" value="UniProtKB-KW"/>
</dbReference>
<dbReference type="Gene3D" id="3.30.30.30">
    <property type="match status" value="1"/>
</dbReference>